<organism evidence="1 2">
    <name type="scientific">Aureobasidium pullulans</name>
    <name type="common">Black yeast</name>
    <name type="synonym">Pullularia pullulans</name>
    <dbReference type="NCBI Taxonomy" id="5580"/>
    <lineage>
        <taxon>Eukaryota</taxon>
        <taxon>Fungi</taxon>
        <taxon>Dikarya</taxon>
        <taxon>Ascomycota</taxon>
        <taxon>Pezizomycotina</taxon>
        <taxon>Dothideomycetes</taxon>
        <taxon>Dothideomycetidae</taxon>
        <taxon>Dothideales</taxon>
        <taxon>Saccotheciaceae</taxon>
        <taxon>Aureobasidium</taxon>
    </lineage>
</organism>
<reference evidence="1 2" key="1">
    <citation type="submission" date="2018-10" db="EMBL/GenBank/DDBJ databases">
        <title>Fifty Aureobasidium pullulans genomes reveal a recombining polyextremotolerant generalist.</title>
        <authorList>
            <person name="Gostincar C."/>
            <person name="Turk M."/>
            <person name="Zajc J."/>
            <person name="Gunde-Cimerman N."/>
        </authorList>
    </citation>
    <scope>NUCLEOTIDE SEQUENCE [LARGE SCALE GENOMIC DNA]</scope>
    <source>
        <strain evidence="1 2">EXF-1645</strain>
    </source>
</reference>
<comment type="caution">
    <text evidence="1">The sequence shown here is derived from an EMBL/GenBank/DDBJ whole genome shotgun (WGS) entry which is preliminary data.</text>
</comment>
<evidence type="ECO:0000313" key="1">
    <source>
        <dbReference type="EMBL" id="TIA28536.1"/>
    </source>
</evidence>
<protein>
    <submittedName>
        <fullName evidence="1">Uncharacterized protein</fullName>
    </submittedName>
</protein>
<gene>
    <name evidence="1" type="ORF">D6C78_10697</name>
</gene>
<accession>A0A4T0B3C6</accession>
<proteinExistence type="predicted"/>
<evidence type="ECO:0000313" key="2">
    <source>
        <dbReference type="Proteomes" id="UP000308724"/>
    </source>
</evidence>
<dbReference type="EMBL" id="QZBZ01000568">
    <property type="protein sequence ID" value="TIA28536.1"/>
    <property type="molecule type" value="Genomic_DNA"/>
</dbReference>
<dbReference type="Proteomes" id="UP000308724">
    <property type="component" value="Unassembled WGS sequence"/>
</dbReference>
<sequence>MPPNMDHPPNLLSLPNEVLHEICAQTECSVGPEIYTDPLMFLRLTCKHLYVPATKEFAKRHFTKPGVMVNTYSLQALVDICAHPIMGPYPRGIILEARRFGIDAYREINGNLEDSITDGDIKSMKKHGNELQGLLEVFEEDAILDGGGLAIDLLTKALKCIKAHHGAASLAVHTLCVTIGEGKGLGKLPNDRITTWYRQDDNWDIRPMSALRMLVEAAKRSECPVNEFEFGVAELEQVVKSELSTNLAVVTASDAFAGLKSFDIEIESAHAAKISEDLAKILPLAKSISDFKLAATTWVGDEMFQAGLSSQQIANILDSVNSDTLRLVKFRNLVCEQEELRRFLDRHNSTIKELSFTSVVVLGSWDELLEWIGANLHVEKLELKALGTMDEDVSNDENGGDFPVKWACPEVLQGEEQVRLGLMEILEKKRSADDK</sequence>
<name>A0A4T0B3C6_AURPU</name>
<dbReference type="AlphaFoldDB" id="A0A4T0B3C6"/>
<feature type="non-terminal residue" evidence="1">
    <location>
        <position position="435"/>
    </location>
</feature>